<dbReference type="SUPFAM" id="SSF51971">
    <property type="entry name" value="Nucleotide-binding domain"/>
    <property type="match status" value="1"/>
</dbReference>
<accession>A0A5E4QGB0</accession>
<evidence type="ECO:0000313" key="1">
    <source>
        <dbReference type="EMBL" id="VVC96856.1"/>
    </source>
</evidence>
<keyword evidence="2" id="KW-1185">Reference proteome</keyword>
<dbReference type="InterPro" id="IPR029731">
    <property type="entry name" value="OSGIN1/2"/>
</dbReference>
<dbReference type="PANTHER" id="PTHR15192:SF8">
    <property type="entry name" value="FAD_NAD(P)-BINDING DOMAIN-CONTAINING PROTEIN"/>
    <property type="match status" value="1"/>
</dbReference>
<gene>
    <name evidence="1" type="ORF">LSINAPIS_LOCUS8260</name>
</gene>
<dbReference type="Proteomes" id="UP000324832">
    <property type="component" value="Unassembled WGS sequence"/>
</dbReference>
<organism evidence="1 2">
    <name type="scientific">Leptidea sinapis</name>
    <dbReference type="NCBI Taxonomy" id="189913"/>
    <lineage>
        <taxon>Eukaryota</taxon>
        <taxon>Metazoa</taxon>
        <taxon>Ecdysozoa</taxon>
        <taxon>Arthropoda</taxon>
        <taxon>Hexapoda</taxon>
        <taxon>Insecta</taxon>
        <taxon>Pterygota</taxon>
        <taxon>Neoptera</taxon>
        <taxon>Endopterygota</taxon>
        <taxon>Lepidoptera</taxon>
        <taxon>Glossata</taxon>
        <taxon>Ditrysia</taxon>
        <taxon>Papilionoidea</taxon>
        <taxon>Pieridae</taxon>
        <taxon>Dismorphiinae</taxon>
        <taxon>Leptidea</taxon>
    </lineage>
</organism>
<dbReference type="EMBL" id="FZQP02002913">
    <property type="protein sequence ID" value="VVC96856.1"/>
    <property type="molecule type" value="Genomic_DNA"/>
</dbReference>
<evidence type="ECO:0008006" key="3">
    <source>
        <dbReference type="Google" id="ProtNLM"/>
    </source>
</evidence>
<protein>
    <recommendedName>
        <fullName evidence="3">FAD/NAD(P)-binding domain-containing protein</fullName>
    </recommendedName>
</protein>
<sequence length="473" mass="52346">MRDGMKTCQHTLTDDVIYKEVVVIGNGPSGLVTSFMLAGNVPYLKEIPEDLPIDEMLKARLSNLPPGQNLYETDLLELADGLEGRSQNPIPLLIEHVVLGRGAPGGSWHTFPPDVRTLSPAAWLTLPPHCGGSTERLSARAVAAYCRRYVHSCHLQNILVVGSGVSAADAVRMSLAAGFNVLHAHRAPAESLAKLSPLTYPDYCRVYKMMCDGPSAKHPNYTPYPDHAIVDVSHLDPQETPPKLTHHLDDDIRPKRVKLLNLVTNQTTELTVFIIAVFIGSKPDLFFLQTNFDINNMDVKKCKCHEKKIDDSKCFFKNHWHYFKSVLGQSIQSCKSRYLNYTEINGNIDTKCELPDCQNRDNCTCETKAKNGLAVKECKCEVIPYSNFTRENTCQCQTANPYSSGLGFGVDPKKPVDGRSNPVAIDKSTHEMLNAPKGMYALGPLTADNFIRFIPGGALAIVSQIHKEIKAEQ</sequence>
<reference evidence="1 2" key="1">
    <citation type="submission" date="2017-07" db="EMBL/GenBank/DDBJ databases">
        <authorList>
            <person name="Talla V."/>
            <person name="Backstrom N."/>
        </authorList>
    </citation>
    <scope>NUCLEOTIDE SEQUENCE [LARGE SCALE GENOMIC DNA]</scope>
</reference>
<proteinExistence type="predicted"/>
<dbReference type="PRINTS" id="PR00419">
    <property type="entry name" value="ADXRDTASE"/>
</dbReference>
<dbReference type="PANTHER" id="PTHR15192">
    <property type="entry name" value="PROTEIN CBG05349"/>
    <property type="match status" value="1"/>
</dbReference>
<name>A0A5E4QGB0_9NEOP</name>
<dbReference type="AlphaFoldDB" id="A0A5E4QGB0"/>
<evidence type="ECO:0000313" key="2">
    <source>
        <dbReference type="Proteomes" id="UP000324832"/>
    </source>
</evidence>